<protein>
    <submittedName>
        <fullName evidence="1">Sporulation protein YtxC</fullName>
    </submittedName>
</protein>
<evidence type="ECO:0000313" key="1">
    <source>
        <dbReference type="EMBL" id="MDA5108337.1"/>
    </source>
</evidence>
<name>A0A9X3TPD5_9BACL</name>
<evidence type="ECO:0000313" key="2">
    <source>
        <dbReference type="Proteomes" id="UP001151071"/>
    </source>
</evidence>
<dbReference type="AlphaFoldDB" id="A0A9X3TPD5"/>
<sequence>MQSFAVWLENVPAHCDAFRSIVTELKERVNTEPVRITYREREQGEYRLFHFRSWSAEEYNAETIEWARAFVSLAVAEWVLRVKEPEVLEEIAADLLEAEALEEEWPFILPYVQRICQDQEEGGTDLLQATARKAAVYRKVFAFLEEERELNVLGFVRFRLQEHWNELFELVETGLDDYLEDKQYQEFVDLLRYFIAAQETKQEVVHVVPSVDKPFLLYDKHGQRLRLEQLDAVFSIGEQNSREEDYLVSALVTLAPERVVLHLVQDRPALIQTIHSIFDGKVMTCHSCPLCLAGRRALDGHKPTPL</sequence>
<dbReference type="InterPro" id="IPR014199">
    <property type="entry name" value="Spore_YtxC"/>
</dbReference>
<organism evidence="1 2">
    <name type="scientific">Brevibacillus thermoruber</name>
    <dbReference type="NCBI Taxonomy" id="33942"/>
    <lineage>
        <taxon>Bacteria</taxon>
        <taxon>Bacillati</taxon>
        <taxon>Bacillota</taxon>
        <taxon>Bacilli</taxon>
        <taxon>Bacillales</taxon>
        <taxon>Paenibacillaceae</taxon>
        <taxon>Brevibacillus</taxon>
    </lineage>
</organism>
<keyword evidence="2" id="KW-1185">Reference proteome</keyword>
<dbReference type="EMBL" id="JAPYYP010000007">
    <property type="protein sequence ID" value="MDA5108337.1"/>
    <property type="molecule type" value="Genomic_DNA"/>
</dbReference>
<comment type="caution">
    <text evidence="1">The sequence shown here is derived from an EMBL/GenBank/DDBJ whole genome shotgun (WGS) entry which is preliminary data.</text>
</comment>
<proteinExistence type="predicted"/>
<dbReference type="Pfam" id="PF08812">
    <property type="entry name" value="YtxC"/>
    <property type="match status" value="1"/>
</dbReference>
<dbReference type="RefSeq" id="WP_044898366.1">
    <property type="nucleotide sequence ID" value="NZ_JAPYYP010000007.1"/>
</dbReference>
<reference evidence="1" key="1">
    <citation type="submission" date="2022-12" db="EMBL/GenBank/DDBJ databases">
        <title>Draft genome sequence of the thermophilic strain Brevibacillus thermoruber HT42, isolated from Los Humeros, Puebla, Mexico, with biotechnological potential.</title>
        <authorList>
            <person name="Lara Sanchez J."/>
            <person name="Solis Palacios R."/>
            <person name="Bustos Baena A.S."/>
            <person name="Ruz Baez A.E."/>
            <person name="Espinosa Luna G."/>
            <person name="Oliart Ros R.M."/>
        </authorList>
    </citation>
    <scope>NUCLEOTIDE SEQUENCE</scope>
    <source>
        <strain evidence="1">HT42</strain>
    </source>
</reference>
<gene>
    <name evidence="1" type="ORF">O3V59_08190</name>
</gene>
<accession>A0A9X3TPD5</accession>
<dbReference type="Proteomes" id="UP001151071">
    <property type="component" value="Unassembled WGS sequence"/>
</dbReference>